<evidence type="ECO:0000313" key="1">
    <source>
        <dbReference type="EMBL" id="KAL0281719.1"/>
    </source>
</evidence>
<name>A0AAW2IHQ0_SESRA</name>
<sequence length="80" mass="8912">MGDCASRGACLGVPLRSRAALSFLAFGPLVPWVCHSSPRLARVLSALLKMSLLLCHFRRVSFLSWLCWLLLFQRAACSYL</sequence>
<comment type="caution">
    <text evidence="1">The sequence shown here is derived from an EMBL/GenBank/DDBJ whole genome shotgun (WGS) entry which is preliminary data.</text>
</comment>
<organism evidence="1">
    <name type="scientific">Sesamum radiatum</name>
    <name type="common">Black benniseed</name>
    <dbReference type="NCBI Taxonomy" id="300843"/>
    <lineage>
        <taxon>Eukaryota</taxon>
        <taxon>Viridiplantae</taxon>
        <taxon>Streptophyta</taxon>
        <taxon>Embryophyta</taxon>
        <taxon>Tracheophyta</taxon>
        <taxon>Spermatophyta</taxon>
        <taxon>Magnoliopsida</taxon>
        <taxon>eudicotyledons</taxon>
        <taxon>Gunneridae</taxon>
        <taxon>Pentapetalae</taxon>
        <taxon>asterids</taxon>
        <taxon>lamiids</taxon>
        <taxon>Lamiales</taxon>
        <taxon>Pedaliaceae</taxon>
        <taxon>Sesamum</taxon>
    </lineage>
</organism>
<gene>
    <name evidence="1" type="ORF">Sradi_7293700</name>
</gene>
<accession>A0AAW2IHQ0</accession>
<dbReference type="AlphaFoldDB" id="A0AAW2IHQ0"/>
<feature type="non-terminal residue" evidence="1">
    <location>
        <position position="80"/>
    </location>
</feature>
<dbReference type="EMBL" id="JACGWJ010001605">
    <property type="protein sequence ID" value="KAL0281719.1"/>
    <property type="molecule type" value="Genomic_DNA"/>
</dbReference>
<reference evidence="1" key="2">
    <citation type="journal article" date="2024" name="Plant">
        <title>Genomic evolution and insights into agronomic trait innovations of Sesamum species.</title>
        <authorList>
            <person name="Miao H."/>
            <person name="Wang L."/>
            <person name="Qu L."/>
            <person name="Liu H."/>
            <person name="Sun Y."/>
            <person name="Le M."/>
            <person name="Wang Q."/>
            <person name="Wei S."/>
            <person name="Zheng Y."/>
            <person name="Lin W."/>
            <person name="Duan Y."/>
            <person name="Cao H."/>
            <person name="Xiong S."/>
            <person name="Wang X."/>
            <person name="Wei L."/>
            <person name="Li C."/>
            <person name="Ma Q."/>
            <person name="Ju M."/>
            <person name="Zhao R."/>
            <person name="Li G."/>
            <person name="Mu C."/>
            <person name="Tian Q."/>
            <person name="Mei H."/>
            <person name="Zhang T."/>
            <person name="Gao T."/>
            <person name="Zhang H."/>
        </authorList>
    </citation>
    <scope>NUCLEOTIDE SEQUENCE</scope>
    <source>
        <strain evidence="1">G02</strain>
    </source>
</reference>
<proteinExistence type="predicted"/>
<protein>
    <submittedName>
        <fullName evidence="1">Uncharacterized protein</fullName>
    </submittedName>
</protein>
<reference evidence="1" key="1">
    <citation type="submission" date="2020-06" db="EMBL/GenBank/DDBJ databases">
        <authorList>
            <person name="Li T."/>
            <person name="Hu X."/>
            <person name="Zhang T."/>
            <person name="Song X."/>
            <person name="Zhang H."/>
            <person name="Dai N."/>
            <person name="Sheng W."/>
            <person name="Hou X."/>
            <person name="Wei L."/>
        </authorList>
    </citation>
    <scope>NUCLEOTIDE SEQUENCE</scope>
    <source>
        <strain evidence="1">G02</strain>
        <tissue evidence="1">Leaf</tissue>
    </source>
</reference>